<evidence type="ECO:0000313" key="2">
    <source>
        <dbReference type="Proteomes" id="UP000182347"/>
    </source>
</evidence>
<proteinExistence type="predicted"/>
<keyword evidence="2" id="KW-1185">Reference proteome</keyword>
<accession>A0A1G9Y6Z3</accession>
<dbReference type="AlphaFoldDB" id="A0A1G9Y6Z3"/>
<protein>
    <submittedName>
        <fullName evidence="1">EcsC protein family protein</fullName>
    </submittedName>
</protein>
<dbReference type="Proteomes" id="UP000182347">
    <property type="component" value="Unassembled WGS sequence"/>
</dbReference>
<dbReference type="PANTHER" id="PTHR41260:SF1">
    <property type="entry name" value="PROTEIN ECSC"/>
    <property type="match status" value="1"/>
</dbReference>
<dbReference type="STRING" id="482461.SAMN05216244_4071"/>
<reference evidence="2" key="1">
    <citation type="submission" date="2016-10" db="EMBL/GenBank/DDBJ databases">
        <authorList>
            <person name="Varghese N."/>
            <person name="Submissions S."/>
        </authorList>
    </citation>
    <scope>NUCLEOTIDE SEQUENCE [LARGE SCALE GENOMIC DNA]</scope>
    <source>
        <strain evidence="2">CGMCC 1.6199</strain>
    </source>
</reference>
<organism evidence="1 2">
    <name type="scientific">Sediminibacillus halophilus</name>
    <dbReference type="NCBI Taxonomy" id="482461"/>
    <lineage>
        <taxon>Bacteria</taxon>
        <taxon>Bacillati</taxon>
        <taxon>Bacillota</taxon>
        <taxon>Bacilli</taxon>
        <taxon>Bacillales</taxon>
        <taxon>Bacillaceae</taxon>
        <taxon>Sediminibacillus</taxon>
    </lineage>
</organism>
<dbReference type="InterPro" id="IPR024787">
    <property type="entry name" value="EcsC"/>
</dbReference>
<dbReference type="RefSeq" id="WP_074601037.1">
    <property type="nucleotide sequence ID" value="NZ_FNHF01000008.1"/>
</dbReference>
<dbReference type="Pfam" id="PF12787">
    <property type="entry name" value="EcsC"/>
    <property type="match status" value="1"/>
</dbReference>
<dbReference type="EMBL" id="FNHF01000008">
    <property type="protein sequence ID" value="SDN04770.1"/>
    <property type="molecule type" value="Genomic_DNA"/>
</dbReference>
<evidence type="ECO:0000313" key="1">
    <source>
        <dbReference type="EMBL" id="SDN04770.1"/>
    </source>
</evidence>
<name>A0A1G9Y6Z3_9BACI</name>
<gene>
    <name evidence="1" type="ORF">SAMN05216244_4071</name>
</gene>
<dbReference type="PANTHER" id="PTHR41260">
    <property type="entry name" value="PROTEIN ECSC"/>
    <property type="match status" value="1"/>
</dbReference>
<sequence>MAVNPIGKEISSWENKLEAQSANDFERIYDALEKQTMIRLNQSSKQEWFRMVDTLLFHSHAYLQGSALQKEARERLIAQGRIFLPEINSIEDMQSLSIEQSSYISTQEMAKGRLYAMAQGGAAGTGGVLLLGTDFPLQVIMNLRLVQLIAMGFGREIRRPIEMMLSLKVFQAATLPRRMQWNAWQSLLTETRSASDYMYQGNDELVDDKWLHEPIKQAVKSLLILKVRKKVVQGIPLLGIAAGAAWNYRLAKRVGEFSLRYYQKRCLL</sequence>